<proteinExistence type="predicted"/>
<protein>
    <submittedName>
        <fullName evidence="2">Uncharacterized protein</fullName>
    </submittedName>
</protein>
<keyword evidence="3" id="KW-1185">Reference proteome</keyword>
<reference evidence="3" key="1">
    <citation type="journal article" date="2023" name="Commun. Biol.">
        <title>Genome analysis of Parmales, the sister group of diatoms, reveals the evolutionary specialization of diatoms from phago-mixotrophs to photoautotrophs.</title>
        <authorList>
            <person name="Ban H."/>
            <person name="Sato S."/>
            <person name="Yoshikawa S."/>
            <person name="Yamada K."/>
            <person name="Nakamura Y."/>
            <person name="Ichinomiya M."/>
            <person name="Sato N."/>
            <person name="Blanc-Mathieu R."/>
            <person name="Endo H."/>
            <person name="Kuwata A."/>
            <person name="Ogata H."/>
        </authorList>
    </citation>
    <scope>NUCLEOTIDE SEQUENCE [LARGE SCALE GENOMIC DNA]</scope>
    <source>
        <strain evidence="3">NIES 3700</strain>
    </source>
</reference>
<dbReference type="OrthoDB" id="187286at2759"/>
<evidence type="ECO:0000313" key="3">
    <source>
        <dbReference type="Proteomes" id="UP001165122"/>
    </source>
</evidence>
<name>A0A9W7AHW0_9STRA</name>
<dbReference type="EMBL" id="BRXW01000596">
    <property type="protein sequence ID" value="GMH68634.1"/>
    <property type="molecule type" value="Genomic_DNA"/>
</dbReference>
<evidence type="ECO:0000256" key="1">
    <source>
        <dbReference type="SAM" id="SignalP"/>
    </source>
</evidence>
<comment type="caution">
    <text evidence="2">The sequence shown here is derived from an EMBL/GenBank/DDBJ whole genome shotgun (WGS) entry which is preliminary data.</text>
</comment>
<keyword evidence="1" id="KW-0732">Signal</keyword>
<feature type="signal peptide" evidence="1">
    <location>
        <begin position="1"/>
        <end position="15"/>
    </location>
</feature>
<accession>A0A9W7AHW0</accession>
<sequence length="168" mass="18768">MRSVILLCLLVRVNPFLVPLNLIAGTRSPSTSHVTTSKCSNLADSRSTALKALFGWSDEENKILDEMVAQKGISREQAEAEYKKYKMNPNDYALMKGEEYYTSLGYSSLMEGVIAEAEKEGRGDEVKKRIEDFKKESQLKAYGVITVFIGVFCACKIAYENDPSIFGK</sequence>
<organism evidence="2 3">
    <name type="scientific">Triparma laevis f. longispina</name>
    <dbReference type="NCBI Taxonomy" id="1714387"/>
    <lineage>
        <taxon>Eukaryota</taxon>
        <taxon>Sar</taxon>
        <taxon>Stramenopiles</taxon>
        <taxon>Ochrophyta</taxon>
        <taxon>Bolidophyceae</taxon>
        <taxon>Parmales</taxon>
        <taxon>Triparmaceae</taxon>
        <taxon>Triparma</taxon>
    </lineage>
</organism>
<dbReference type="AlphaFoldDB" id="A0A9W7AHW0"/>
<evidence type="ECO:0000313" key="2">
    <source>
        <dbReference type="EMBL" id="GMH68634.1"/>
    </source>
</evidence>
<feature type="chain" id="PRO_5040760134" evidence="1">
    <location>
        <begin position="16"/>
        <end position="168"/>
    </location>
</feature>
<gene>
    <name evidence="2" type="ORF">TrLO_g5880</name>
</gene>
<dbReference type="Proteomes" id="UP001165122">
    <property type="component" value="Unassembled WGS sequence"/>
</dbReference>